<feature type="chain" id="PRO_5002306245" description="OmpA-like domain-containing protein" evidence="3">
    <location>
        <begin position="31"/>
        <end position="286"/>
    </location>
</feature>
<protein>
    <recommendedName>
        <fullName evidence="4">OmpA-like domain-containing protein</fullName>
    </recommendedName>
</protein>
<accession>A0A0D6J9U2</accession>
<dbReference type="Gene3D" id="1.25.40.10">
    <property type="entry name" value="Tetratricopeptide repeat domain"/>
    <property type="match status" value="1"/>
</dbReference>
<dbReference type="KEGG" id="fiy:BN1229_v1_0243"/>
<feature type="domain" description="OmpA-like" evidence="4">
    <location>
        <begin position="144"/>
        <end position="262"/>
    </location>
</feature>
<feature type="signal peptide" evidence="3">
    <location>
        <begin position="1"/>
        <end position="30"/>
    </location>
</feature>
<dbReference type="InterPro" id="IPR050330">
    <property type="entry name" value="Bact_OuterMem_StrucFunc"/>
</dbReference>
<proteinExistence type="predicted"/>
<name>A0A0D6J9U2_9HYPH</name>
<gene>
    <name evidence="5" type="ORF">YBN1229_v1_0243</name>
</gene>
<dbReference type="PANTHER" id="PTHR30329:SF21">
    <property type="entry name" value="LIPOPROTEIN YIAD-RELATED"/>
    <property type="match status" value="1"/>
</dbReference>
<feature type="region of interest" description="Disordered" evidence="2">
    <location>
        <begin position="103"/>
        <end position="135"/>
    </location>
</feature>
<evidence type="ECO:0000256" key="2">
    <source>
        <dbReference type="SAM" id="MobiDB-lite"/>
    </source>
</evidence>
<dbReference type="GO" id="GO:0016020">
    <property type="term" value="C:membrane"/>
    <property type="evidence" value="ECO:0007669"/>
    <property type="project" value="UniProtKB-UniRule"/>
</dbReference>
<dbReference type="Gene3D" id="3.30.1330.60">
    <property type="entry name" value="OmpA-like domain"/>
    <property type="match status" value="1"/>
</dbReference>
<evidence type="ECO:0000313" key="5">
    <source>
        <dbReference type="EMBL" id="CPR15179.1"/>
    </source>
</evidence>
<evidence type="ECO:0000313" key="6">
    <source>
        <dbReference type="Proteomes" id="UP000033187"/>
    </source>
</evidence>
<organism evidence="5 6">
    <name type="scientific">Candidatus Filomicrobium marinum</name>
    <dbReference type="NCBI Taxonomy" id="1608628"/>
    <lineage>
        <taxon>Bacteria</taxon>
        <taxon>Pseudomonadati</taxon>
        <taxon>Pseudomonadota</taxon>
        <taxon>Alphaproteobacteria</taxon>
        <taxon>Hyphomicrobiales</taxon>
        <taxon>Hyphomicrobiaceae</taxon>
        <taxon>Filomicrobium</taxon>
    </lineage>
</organism>
<dbReference type="KEGG" id="fil:BN1229_v1_0239"/>
<evidence type="ECO:0000256" key="1">
    <source>
        <dbReference type="PROSITE-ProRule" id="PRU00473"/>
    </source>
</evidence>
<evidence type="ECO:0000256" key="3">
    <source>
        <dbReference type="SAM" id="SignalP"/>
    </source>
</evidence>
<dbReference type="Pfam" id="PF00691">
    <property type="entry name" value="OmpA"/>
    <property type="match status" value="1"/>
</dbReference>
<evidence type="ECO:0000259" key="4">
    <source>
        <dbReference type="PROSITE" id="PS51123"/>
    </source>
</evidence>
<dbReference type="SUPFAM" id="SSF103088">
    <property type="entry name" value="OmpA-like"/>
    <property type="match status" value="1"/>
</dbReference>
<dbReference type="PROSITE" id="PS51123">
    <property type="entry name" value="OMPA_2"/>
    <property type="match status" value="1"/>
</dbReference>
<sequence>MWRSVPAIKVKGAAILLAALVLATGGPLRADEQPTVTGSTGVGGGLSSQISDPTPLLDKGIAAYRAGSHLEAQMTFESLVGRFPQSVEAESARRYLARIYSQMGDGRPESPQVTEPQRLPGANSSQSQASAHADVELVPSERLSTLLRSSVGDRVFFPKGSTDLGAHARNVLRGQASWLKRQDTSVRALVAGHADEPLDEDGNRILSARRAEAVRARLIEEGIAPDRVRVVAMGRSERVADCSSAQCAVQNRRAVTIVLERRVDHSQPLIGQSYYRPKERDGPASW</sequence>
<keyword evidence="6" id="KW-1185">Reference proteome</keyword>
<keyword evidence="3" id="KW-0732">Signal</keyword>
<dbReference type="EMBL" id="LN829119">
    <property type="protein sequence ID" value="CPR15179.1"/>
    <property type="molecule type" value="Genomic_DNA"/>
</dbReference>
<feature type="compositionally biased region" description="Low complexity" evidence="2">
    <location>
        <begin position="122"/>
        <end position="132"/>
    </location>
</feature>
<dbReference type="Proteomes" id="UP000033187">
    <property type="component" value="Chromosome 1"/>
</dbReference>
<dbReference type="PANTHER" id="PTHR30329">
    <property type="entry name" value="STATOR ELEMENT OF FLAGELLAR MOTOR COMPLEX"/>
    <property type="match status" value="1"/>
</dbReference>
<reference evidence="6" key="1">
    <citation type="submission" date="2015-02" db="EMBL/GenBank/DDBJ databases">
        <authorList>
            <person name="Chooi Y.-H."/>
        </authorList>
    </citation>
    <scope>NUCLEOTIDE SEQUENCE [LARGE SCALE GENOMIC DNA]</scope>
    <source>
        <strain evidence="6">strain Y</strain>
    </source>
</reference>
<dbReference type="RefSeq" id="WP_052743590.1">
    <property type="nucleotide sequence ID" value="NZ_LN829118.1"/>
</dbReference>
<keyword evidence="1" id="KW-0472">Membrane</keyword>
<dbReference type="OrthoDB" id="9782229at2"/>
<dbReference type="AlphaFoldDB" id="A0A0D6J9U2"/>
<dbReference type="InterPro" id="IPR011990">
    <property type="entry name" value="TPR-like_helical_dom_sf"/>
</dbReference>
<dbReference type="InterPro" id="IPR006665">
    <property type="entry name" value="OmpA-like"/>
</dbReference>
<dbReference type="InterPro" id="IPR036737">
    <property type="entry name" value="OmpA-like_sf"/>
</dbReference>